<dbReference type="Pfam" id="PF01966">
    <property type="entry name" value="HD"/>
    <property type="match status" value="1"/>
</dbReference>
<dbReference type="KEGG" id="gur:Gura_1006"/>
<organism evidence="3 4">
    <name type="scientific">Geotalea uraniireducens (strain Rf4)</name>
    <name type="common">Geobacter uraniireducens</name>
    <dbReference type="NCBI Taxonomy" id="351605"/>
    <lineage>
        <taxon>Bacteria</taxon>
        <taxon>Pseudomonadati</taxon>
        <taxon>Thermodesulfobacteriota</taxon>
        <taxon>Desulfuromonadia</taxon>
        <taxon>Geobacterales</taxon>
        <taxon>Geobacteraceae</taxon>
        <taxon>Geotalea</taxon>
    </lineage>
</organism>
<dbReference type="InterPro" id="IPR054703">
    <property type="entry name" value="Mop-rel"/>
</dbReference>
<dbReference type="Proteomes" id="UP000006695">
    <property type="component" value="Chromosome"/>
</dbReference>
<dbReference type="OrthoDB" id="9779263at2"/>
<accession>A5GB40</accession>
<evidence type="ECO:0000313" key="4">
    <source>
        <dbReference type="Proteomes" id="UP000006695"/>
    </source>
</evidence>
<dbReference type="GO" id="GO:0016779">
    <property type="term" value="F:nucleotidyltransferase activity"/>
    <property type="evidence" value="ECO:0007669"/>
    <property type="project" value="UniProtKB-ARBA"/>
</dbReference>
<dbReference type="InterPro" id="IPR029044">
    <property type="entry name" value="Nucleotide-diphossugar_trans"/>
</dbReference>
<dbReference type="SUPFAM" id="SSF109604">
    <property type="entry name" value="HD-domain/PDEase-like"/>
    <property type="match status" value="1"/>
</dbReference>
<dbReference type="PANTHER" id="PTHR43777:SF1">
    <property type="entry name" value="MOLYBDENUM COFACTOR CYTIDYLYLTRANSFERASE"/>
    <property type="match status" value="1"/>
</dbReference>
<dbReference type="CDD" id="cd04182">
    <property type="entry name" value="GT_2_like_f"/>
    <property type="match status" value="1"/>
</dbReference>
<dbReference type="EMBL" id="CP000698">
    <property type="protein sequence ID" value="ABQ25212.1"/>
    <property type="molecule type" value="Genomic_DNA"/>
</dbReference>
<dbReference type="NCBIfam" id="NF045665">
    <property type="entry name" value="NTPtran_DVU1551"/>
    <property type="match status" value="1"/>
</dbReference>
<dbReference type="GO" id="GO:0016787">
    <property type="term" value="F:hydrolase activity"/>
    <property type="evidence" value="ECO:0007669"/>
    <property type="project" value="UniProtKB-KW"/>
</dbReference>
<dbReference type="InterPro" id="IPR025877">
    <property type="entry name" value="MobA-like_NTP_Trfase"/>
</dbReference>
<dbReference type="InterPro" id="IPR006674">
    <property type="entry name" value="HD_domain"/>
</dbReference>
<evidence type="ECO:0000259" key="2">
    <source>
        <dbReference type="Pfam" id="PF12804"/>
    </source>
</evidence>
<keyword evidence="4" id="KW-1185">Reference proteome</keyword>
<dbReference type="HOGENOM" id="CLU_040526_0_0_7"/>
<dbReference type="Gene3D" id="1.10.3210.10">
    <property type="entry name" value="Hypothetical protein af1432"/>
    <property type="match status" value="1"/>
</dbReference>
<dbReference type="Gene3D" id="3.90.550.10">
    <property type="entry name" value="Spore Coat Polysaccharide Biosynthesis Protein SpsA, Chain A"/>
    <property type="match status" value="1"/>
</dbReference>
<dbReference type="PANTHER" id="PTHR43777">
    <property type="entry name" value="MOLYBDENUM COFACTOR CYTIDYLYLTRANSFERASE"/>
    <property type="match status" value="1"/>
</dbReference>
<dbReference type="SUPFAM" id="SSF53448">
    <property type="entry name" value="Nucleotide-diphospho-sugar transferases"/>
    <property type="match status" value="1"/>
</dbReference>
<keyword evidence="3" id="KW-0378">Hydrolase</keyword>
<dbReference type="RefSeq" id="WP_011937936.1">
    <property type="nucleotide sequence ID" value="NC_009483.1"/>
</dbReference>
<reference evidence="3 4" key="1">
    <citation type="submission" date="2007-05" db="EMBL/GenBank/DDBJ databases">
        <title>Complete sequence of Geobacter uraniireducens Rf4.</title>
        <authorList>
            <consortium name="US DOE Joint Genome Institute"/>
            <person name="Copeland A."/>
            <person name="Lucas S."/>
            <person name="Lapidus A."/>
            <person name="Barry K."/>
            <person name="Detter J.C."/>
            <person name="Glavina del Rio T."/>
            <person name="Hammon N."/>
            <person name="Israni S."/>
            <person name="Dalin E."/>
            <person name="Tice H."/>
            <person name="Pitluck S."/>
            <person name="Chertkov O."/>
            <person name="Brettin T."/>
            <person name="Bruce D."/>
            <person name="Han C."/>
            <person name="Schmutz J."/>
            <person name="Larimer F."/>
            <person name="Land M."/>
            <person name="Hauser L."/>
            <person name="Kyrpides N."/>
            <person name="Mikhailova N."/>
            <person name="Shelobolina E."/>
            <person name="Aklujkar M."/>
            <person name="Lovley D."/>
            <person name="Richardson P."/>
        </authorList>
    </citation>
    <scope>NUCLEOTIDE SEQUENCE [LARGE SCALE GENOMIC DNA]</scope>
    <source>
        <strain evidence="4">ATCC BAA-1134 / JCM 13001 / Rf4</strain>
    </source>
</reference>
<protein>
    <submittedName>
        <fullName evidence="3">Metal dependent phosphohydrolase</fullName>
    </submittedName>
</protein>
<dbReference type="AlphaFoldDB" id="A5GB40"/>
<evidence type="ECO:0000313" key="3">
    <source>
        <dbReference type="EMBL" id="ABQ25212.1"/>
    </source>
</evidence>
<sequence length="373" mass="40610">MAGNVAAIVLAAGFSSRMGEFKPLLPLGEAMVLERVVTLFQGAGIGDVRVVVGHRAVELEPIVSRLGARVIANPHYRDGMFTSVAAGVATVGEEVDAFFVLPMDVPLVRGATIRRLLDAYRQEPCDVIYPRFLSQRGHPPLIAGRRAPEIAGWQDTGGLRAVLAQWDPGARDVDVADELILWDMDTPDDYLLLQRKADRLEIPTEEECLVLLERVLRVDDRIIRHGKAVADVAVLLGTALNRAGCGLDISLLTAAGLLHDLARREPDHARIGARLLRDMGYGAVAELVAVHMDMSVTEGEPVAAGEVIHLADKLVQGERRVSVTERFRAAVERHAHDPAILGRVATRLKTAMTIQQRLEAILGRSLTEITDTL</sequence>
<feature type="domain" description="MobA-like NTP transferase" evidence="2">
    <location>
        <begin position="7"/>
        <end position="166"/>
    </location>
</feature>
<dbReference type="CDD" id="cd00077">
    <property type="entry name" value="HDc"/>
    <property type="match status" value="1"/>
</dbReference>
<dbReference type="STRING" id="351605.Gura_1006"/>
<feature type="domain" description="HD" evidence="1">
    <location>
        <begin position="223"/>
        <end position="314"/>
    </location>
</feature>
<proteinExistence type="predicted"/>
<evidence type="ECO:0000259" key="1">
    <source>
        <dbReference type="Pfam" id="PF01966"/>
    </source>
</evidence>
<gene>
    <name evidence="3" type="ordered locus">Gura_1006</name>
</gene>
<dbReference type="InterPro" id="IPR003607">
    <property type="entry name" value="HD/PDEase_dom"/>
</dbReference>
<dbReference type="Pfam" id="PF12804">
    <property type="entry name" value="NTP_transf_3"/>
    <property type="match status" value="1"/>
</dbReference>
<name>A5GB40_GEOUR</name>